<name>A0A3S5BXL9_9PLAT</name>
<reference evidence="1" key="1">
    <citation type="submission" date="2018-11" db="EMBL/GenBank/DDBJ databases">
        <authorList>
            <consortium name="Pathogen Informatics"/>
        </authorList>
    </citation>
    <scope>NUCLEOTIDE SEQUENCE</scope>
</reference>
<comment type="caution">
    <text evidence="1">The sequence shown here is derived from an EMBL/GenBank/DDBJ whole genome shotgun (WGS) entry which is preliminary data.</text>
</comment>
<evidence type="ECO:0000313" key="1">
    <source>
        <dbReference type="EMBL" id="VEL23244.1"/>
    </source>
</evidence>
<gene>
    <name evidence="1" type="ORF">PXEA_LOCUS16684</name>
</gene>
<dbReference type="Proteomes" id="UP000784294">
    <property type="component" value="Unassembled WGS sequence"/>
</dbReference>
<keyword evidence="2" id="KW-1185">Reference proteome</keyword>
<protein>
    <submittedName>
        <fullName evidence="1">Uncharacterized protein</fullName>
    </submittedName>
</protein>
<evidence type="ECO:0000313" key="2">
    <source>
        <dbReference type="Proteomes" id="UP000784294"/>
    </source>
</evidence>
<proteinExistence type="predicted"/>
<dbReference type="AlphaFoldDB" id="A0A3S5BXL9"/>
<dbReference type="EMBL" id="CAAALY010060915">
    <property type="protein sequence ID" value="VEL23244.1"/>
    <property type="molecule type" value="Genomic_DNA"/>
</dbReference>
<sequence length="215" mass="22436">MLLKQGCTSRVILMKNCDKNGTPTILRVNGTTVTQLTVSTTPNSSVSTGKPVPSFRINSASTSNPVGISSNSPFIVSSSSSSSLSSLPAPPTCIASSSSSVATLRPILSSVDATIVPPAPCIANVANGHFVKNGNINTSIVASLNQLVEMPTENLASQIAPQTEPSVTDFPLVEHVNTGAVVSLAYFVFLTDNYQIFYSNRPTLLLFISSSTPGM</sequence>
<organism evidence="1 2">
    <name type="scientific">Protopolystoma xenopodis</name>
    <dbReference type="NCBI Taxonomy" id="117903"/>
    <lineage>
        <taxon>Eukaryota</taxon>
        <taxon>Metazoa</taxon>
        <taxon>Spiralia</taxon>
        <taxon>Lophotrochozoa</taxon>
        <taxon>Platyhelminthes</taxon>
        <taxon>Monogenea</taxon>
        <taxon>Polyopisthocotylea</taxon>
        <taxon>Polystomatidea</taxon>
        <taxon>Polystomatidae</taxon>
        <taxon>Protopolystoma</taxon>
    </lineage>
</organism>
<accession>A0A3S5BXL9</accession>